<dbReference type="InterPro" id="IPR011990">
    <property type="entry name" value="TPR-like_helical_dom_sf"/>
</dbReference>
<accession>A0A1R2BSY5</accession>
<dbReference type="OrthoDB" id="327230at2759"/>
<dbReference type="SUPFAM" id="SSF48452">
    <property type="entry name" value="TPR-like"/>
    <property type="match status" value="1"/>
</dbReference>
<dbReference type="PROSITE" id="PS50096">
    <property type="entry name" value="IQ"/>
    <property type="match status" value="3"/>
</dbReference>
<proteinExistence type="predicted"/>
<dbReference type="Gene3D" id="1.25.40.10">
    <property type="entry name" value="Tetratricopeptide repeat domain"/>
    <property type="match status" value="1"/>
</dbReference>
<evidence type="ECO:0000313" key="3">
    <source>
        <dbReference type="Proteomes" id="UP000187209"/>
    </source>
</evidence>
<dbReference type="Pfam" id="PF00612">
    <property type="entry name" value="IQ"/>
    <property type="match status" value="2"/>
</dbReference>
<organism evidence="2 3">
    <name type="scientific">Stentor coeruleus</name>
    <dbReference type="NCBI Taxonomy" id="5963"/>
    <lineage>
        <taxon>Eukaryota</taxon>
        <taxon>Sar</taxon>
        <taxon>Alveolata</taxon>
        <taxon>Ciliophora</taxon>
        <taxon>Postciliodesmatophora</taxon>
        <taxon>Heterotrichea</taxon>
        <taxon>Heterotrichida</taxon>
        <taxon>Stentoridae</taxon>
        <taxon>Stentor</taxon>
    </lineage>
</organism>
<evidence type="ECO:0000313" key="2">
    <source>
        <dbReference type="EMBL" id="OMJ79695.1"/>
    </source>
</evidence>
<protein>
    <submittedName>
        <fullName evidence="2">Uncharacterized protein</fullName>
    </submittedName>
</protein>
<dbReference type="EMBL" id="MPUH01000458">
    <property type="protein sequence ID" value="OMJ79695.1"/>
    <property type="molecule type" value="Genomic_DNA"/>
</dbReference>
<gene>
    <name evidence="2" type="ORF">SteCoe_20214</name>
</gene>
<comment type="caution">
    <text evidence="2">The sequence shown here is derived from an EMBL/GenBank/DDBJ whole genome shotgun (WGS) entry which is preliminary data.</text>
</comment>
<keyword evidence="3" id="KW-1185">Reference proteome</keyword>
<dbReference type="InterPro" id="IPR000048">
    <property type="entry name" value="IQ_motif_EF-hand-BS"/>
</dbReference>
<dbReference type="InterPro" id="IPR019734">
    <property type="entry name" value="TPR_rpt"/>
</dbReference>
<name>A0A1R2BSY5_9CILI</name>
<dbReference type="SMART" id="SM00028">
    <property type="entry name" value="TPR"/>
    <property type="match status" value="3"/>
</dbReference>
<dbReference type="Proteomes" id="UP000187209">
    <property type="component" value="Unassembled WGS sequence"/>
</dbReference>
<sequence length="1542" mass="177916">MDLEELIIDRESISEDSKVFNTTNKICQLFKLGEWKKGLELTQKYFSTNEPSIEDAVEIYKSGISCSCKVIESKNIKTGIYIAKRLNKHIACFNPENFIQYQCEVLNYIACAYKQGQKLYLAKKYIDRAMSIIEDFKHVLWDKSGTYLNMCAILSAMGKHNEAIIYAETAIILSKEELVNSKLSSNAEDLPNKASVLGIAYHNYAVEEEFLNNLRAAAGAYKKAASIITKYAPTNTEMLAKFKNSYFEVRKMFTKLSRPNSAKSAVSVKTVNSTKSKLSCNSPQDMKSRIKTMRQKSKMQKNESEKEFSKFKVLCKDFLTSNREWYNSGTLIGNKAQVEKSINSISLPPARKFRQPNNDKNDFGKEKPIIIIAPKEGVENSRTPILHEVSFTSSVNQHKYSFDAIEEKDEEILKKMKKPPKYSGPSSKRSSFFKGETVMIQEYDDAKSTGKDDENREIKNEKVQDNIKKPVEVKERTKNFDVKTKIVIKEPIMIQDYEEPKIKIIVEKTEEPMKKEHIKKEFIQKEPIKKEPIQKEPIQKEPIQKEPIQKEPIQKEPIQKEPIQKEPIQKEPTQKEPIQKELIQKEPIQKEPMQKEPIQKEPIIAKQNPTIPHTEEKPTQLRKLQKLICRLQAHFRGAQAREKFKLLKARKSTLLFRGTKKFQNTLIMISIFESNNKKYIVLTNGTEEQKLNILEDLTPQEIIENLELNEKGQFIIKTSEKDNYELIKKAKLKISNELCEVKFLFDNKDEILIIKAMKLSDFSIYDLQKKICTYKSKPQFITYLHSDVIPYLTFIDKKLIIIRPPSKLEYEFLAKGHRIISKKEFKITANKILNNQEMSIEFTAECPMLKSSLKQTFFYSEIIDSVSSLGITNLDSDPHIIFLPLQYQESKFILRKVDKKHTELIHISNLILNNFTYCIKVYKIQDDNLTYYFQAFAANSPAVSSYSITDKDLSNIYKIPIKNIKSNIDAIVKSINIKSGKLFFASTTIKNQNVKENTIPVLLKLQAMIRGHLQRDRLKFTTPKGSLLYREEKHIEGIHLCISFYKNGDALVVEILCPILEKSYYLFLNEPKNYFTHFTRIFDLKCIAGTIGFAENKFFIPTNNGNVEFILCMFYSNEEIKYKEDSAWPAFYPRYNSLVDYYLLARELASKSLLVKAVMKKSDVCPYKVFTFLEIGEIVGGYKPLNLLKLLKVNNGSIVVTELAESSLGGRVTPNGEKIIYRACKSISGKLYQVTLSMPEKYEEDDEEILTFTLRQGSMAHLSKVYRITIDEACKKTGFSKSYLIPMADYIIRHMLMIKDGEIVLDETKASFDINKAVIKIQSMMRGYMARKKTSKNVVMKFITKTKIKLKGKNFTILFYFHNREYKIFAVNGIEVYSLALQNSLIEANISNLEKFFASKVVPKLKLKEKNNKYVLGGLKSLKKRNSELNPKKEVSNLDISSLASPKTFRMTENNSQIIKSLKWRAPWILGEDKCLVTMYEIGDKGLIEVLFMNSDRMLSLEVKRNKIDNPQELANKLMVFGNSLMIDESVNKRSNSGFKLF</sequence>
<dbReference type="SMART" id="SM00015">
    <property type="entry name" value="IQ"/>
    <property type="match status" value="3"/>
</dbReference>
<feature type="region of interest" description="Disordered" evidence="1">
    <location>
        <begin position="554"/>
        <end position="576"/>
    </location>
</feature>
<reference evidence="2 3" key="1">
    <citation type="submission" date="2016-11" db="EMBL/GenBank/DDBJ databases">
        <title>The macronuclear genome of Stentor coeruleus: a giant cell with tiny introns.</title>
        <authorList>
            <person name="Slabodnick M."/>
            <person name="Ruby J.G."/>
            <person name="Reiff S.B."/>
            <person name="Swart E.C."/>
            <person name="Gosai S."/>
            <person name="Prabakaran S."/>
            <person name="Witkowska E."/>
            <person name="Larue G.E."/>
            <person name="Fisher S."/>
            <person name="Freeman R.M."/>
            <person name="Gunawardena J."/>
            <person name="Chu W."/>
            <person name="Stover N.A."/>
            <person name="Gregory B.D."/>
            <person name="Nowacki M."/>
            <person name="Derisi J."/>
            <person name="Roy S.W."/>
            <person name="Marshall W.F."/>
            <person name="Sood P."/>
        </authorList>
    </citation>
    <scope>NUCLEOTIDE SEQUENCE [LARGE SCALE GENOMIC DNA]</scope>
    <source>
        <strain evidence="2">WM001</strain>
    </source>
</reference>
<dbReference type="CDD" id="cd23767">
    <property type="entry name" value="IQCD"/>
    <property type="match status" value="1"/>
</dbReference>
<evidence type="ECO:0000256" key="1">
    <source>
        <dbReference type="SAM" id="MobiDB-lite"/>
    </source>
</evidence>